<keyword evidence="1" id="KW-1133">Transmembrane helix</keyword>
<organism evidence="3 4">
    <name type="scientific">Nocardioides aurantiacus</name>
    <dbReference type="NCBI Taxonomy" id="86796"/>
    <lineage>
        <taxon>Bacteria</taxon>
        <taxon>Bacillati</taxon>
        <taxon>Actinomycetota</taxon>
        <taxon>Actinomycetes</taxon>
        <taxon>Propionibacteriales</taxon>
        <taxon>Nocardioidaceae</taxon>
        <taxon>Nocardioides</taxon>
    </lineage>
</organism>
<protein>
    <submittedName>
        <fullName evidence="3">Uncharacterized protein DUF2510</fullName>
    </submittedName>
</protein>
<gene>
    <name evidence="3" type="ORF">EDD33_2649</name>
</gene>
<keyword evidence="1" id="KW-0472">Membrane</keyword>
<keyword evidence="4" id="KW-1185">Reference proteome</keyword>
<reference evidence="3 4" key="1">
    <citation type="submission" date="2018-11" db="EMBL/GenBank/DDBJ databases">
        <title>Sequencing the genomes of 1000 actinobacteria strains.</title>
        <authorList>
            <person name="Klenk H.-P."/>
        </authorList>
    </citation>
    <scope>NUCLEOTIDE SEQUENCE [LARGE SCALE GENOMIC DNA]</scope>
    <source>
        <strain evidence="3 4">DSM 12652</strain>
    </source>
</reference>
<accession>A0A3N2CX29</accession>
<dbReference type="AlphaFoldDB" id="A0A3N2CX29"/>
<evidence type="ECO:0000256" key="1">
    <source>
        <dbReference type="SAM" id="Phobius"/>
    </source>
</evidence>
<dbReference type="RefSeq" id="WP_123391385.1">
    <property type="nucleotide sequence ID" value="NZ_RKHO01000001.1"/>
</dbReference>
<proteinExistence type="predicted"/>
<dbReference type="Pfam" id="PF10708">
    <property type="entry name" value="DUF2510"/>
    <property type="match status" value="1"/>
</dbReference>
<dbReference type="EMBL" id="RKHO01000001">
    <property type="protein sequence ID" value="ROR91774.1"/>
    <property type="molecule type" value="Genomic_DNA"/>
</dbReference>
<name>A0A3N2CX29_9ACTN</name>
<evidence type="ECO:0000313" key="3">
    <source>
        <dbReference type="EMBL" id="ROR91774.1"/>
    </source>
</evidence>
<dbReference type="Proteomes" id="UP000281738">
    <property type="component" value="Unassembled WGS sequence"/>
</dbReference>
<feature type="transmembrane region" description="Helical" evidence="1">
    <location>
        <begin position="43"/>
        <end position="66"/>
    </location>
</feature>
<feature type="transmembrane region" description="Helical" evidence="1">
    <location>
        <begin position="72"/>
        <end position="90"/>
    </location>
</feature>
<evidence type="ECO:0000313" key="4">
    <source>
        <dbReference type="Proteomes" id="UP000281738"/>
    </source>
</evidence>
<keyword evidence="1" id="KW-0812">Transmembrane</keyword>
<evidence type="ECO:0000259" key="2">
    <source>
        <dbReference type="Pfam" id="PF10708"/>
    </source>
</evidence>
<dbReference type="InterPro" id="IPR018929">
    <property type="entry name" value="DUF2510"/>
</dbReference>
<comment type="caution">
    <text evidence="3">The sequence shown here is derived from an EMBL/GenBank/DDBJ whole genome shotgun (WGS) entry which is preliminary data.</text>
</comment>
<feature type="domain" description="DUF2510" evidence="2">
    <location>
        <begin position="5"/>
        <end position="37"/>
    </location>
</feature>
<sequence>MSAPAGWHPDPESQGVLRYWDGQVWTNHRAPGQAATAPKDQSALVALGFALAILFPIGGFIVGIVLERKESWWILTLSLLFGFGWFYVFLRLNSGY</sequence>
<dbReference type="OrthoDB" id="9812156at2"/>